<reference evidence="6 7" key="1">
    <citation type="submission" date="2019-04" db="EMBL/GenBank/DDBJ databases">
        <title>Geobacter ruber sp. nov., ferric-reducing bacteria isolated from paddy soil.</title>
        <authorList>
            <person name="Xu Z."/>
            <person name="Masuda Y."/>
            <person name="Itoh H."/>
            <person name="Senoo K."/>
        </authorList>
    </citation>
    <scope>NUCLEOTIDE SEQUENCE [LARGE SCALE GENOMIC DNA]</scope>
    <source>
        <strain evidence="6 7">Red88</strain>
    </source>
</reference>
<evidence type="ECO:0000256" key="1">
    <source>
        <dbReference type="ARBA" id="ARBA00004141"/>
    </source>
</evidence>
<dbReference type="Pfam" id="PF02674">
    <property type="entry name" value="Colicin_V"/>
    <property type="match status" value="1"/>
</dbReference>
<feature type="transmembrane region" description="Helical" evidence="5">
    <location>
        <begin position="103"/>
        <end position="127"/>
    </location>
</feature>
<evidence type="ECO:0000313" key="7">
    <source>
        <dbReference type="Proteomes" id="UP000324298"/>
    </source>
</evidence>
<evidence type="ECO:0000256" key="3">
    <source>
        <dbReference type="ARBA" id="ARBA00022989"/>
    </source>
</evidence>
<dbReference type="OrthoDB" id="5396580at2"/>
<organism evidence="6 7">
    <name type="scientific">Oryzomonas rubra</name>
    <dbReference type="NCBI Taxonomy" id="2509454"/>
    <lineage>
        <taxon>Bacteria</taxon>
        <taxon>Pseudomonadati</taxon>
        <taxon>Thermodesulfobacteriota</taxon>
        <taxon>Desulfuromonadia</taxon>
        <taxon>Geobacterales</taxon>
        <taxon>Geobacteraceae</taxon>
        <taxon>Oryzomonas</taxon>
    </lineage>
</organism>
<evidence type="ECO:0000256" key="4">
    <source>
        <dbReference type="ARBA" id="ARBA00023136"/>
    </source>
</evidence>
<comment type="subcellular location">
    <subcellularLocation>
        <location evidence="1">Membrane</location>
        <topology evidence="1">Multi-pass membrane protein</topology>
    </subcellularLocation>
</comment>
<evidence type="ECO:0000313" key="6">
    <source>
        <dbReference type="EMBL" id="KAA0889048.1"/>
    </source>
</evidence>
<sequence>MNAFNIIILAVLLFFALKGLARGLVNEASSLAGLLLGAWLAYHFYPAVSQPIRAITHLPMQICAFLAFILILLITGIIVHVVGNIVTTALRLVMLGGLNRVGGLLIGTAEGVLLLSLLFSTATAGFMPEKLKARIKNTESASMLAQTGDKILSHWRSGATTQQ</sequence>
<feature type="transmembrane region" description="Helical" evidence="5">
    <location>
        <begin position="60"/>
        <end position="83"/>
    </location>
</feature>
<proteinExistence type="predicted"/>
<dbReference type="RefSeq" id="WP_149308722.1">
    <property type="nucleotide sequence ID" value="NZ_SRSD01000009.1"/>
</dbReference>
<keyword evidence="2 5" id="KW-0812">Transmembrane</keyword>
<evidence type="ECO:0000256" key="5">
    <source>
        <dbReference type="SAM" id="Phobius"/>
    </source>
</evidence>
<comment type="caution">
    <text evidence="6">The sequence shown here is derived from an EMBL/GenBank/DDBJ whole genome shotgun (WGS) entry which is preliminary data.</text>
</comment>
<dbReference type="PANTHER" id="PTHR37306:SF1">
    <property type="entry name" value="COLICIN V PRODUCTION PROTEIN"/>
    <property type="match status" value="1"/>
</dbReference>
<keyword evidence="3 5" id="KW-1133">Transmembrane helix</keyword>
<evidence type="ECO:0000256" key="2">
    <source>
        <dbReference type="ARBA" id="ARBA00022692"/>
    </source>
</evidence>
<dbReference type="GO" id="GO:0009403">
    <property type="term" value="P:toxin biosynthetic process"/>
    <property type="evidence" value="ECO:0007669"/>
    <property type="project" value="InterPro"/>
</dbReference>
<keyword evidence="7" id="KW-1185">Reference proteome</keyword>
<name>A0A5A9X9D1_9BACT</name>
<accession>A0A5A9X9D1</accession>
<dbReference type="EMBL" id="SRSD01000009">
    <property type="protein sequence ID" value="KAA0889048.1"/>
    <property type="molecule type" value="Genomic_DNA"/>
</dbReference>
<dbReference type="GO" id="GO:0016020">
    <property type="term" value="C:membrane"/>
    <property type="evidence" value="ECO:0007669"/>
    <property type="project" value="UniProtKB-SubCell"/>
</dbReference>
<gene>
    <name evidence="6" type="ORF">ET418_14445</name>
</gene>
<feature type="transmembrane region" description="Helical" evidence="5">
    <location>
        <begin position="31"/>
        <end position="48"/>
    </location>
</feature>
<dbReference type="AlphaFoldDB" id="A0A5A9X9D1"/>
<protein>
    <submittedName>
        <fullName evidence="6">CvpA family protein</fullName>
    </submittedName>
</protein>
<dbReference type="PANTHER" id="PTHR37306">
    <property type="entry name" value="COLICIN V PRODUCTION PROTEIN"/>
    <property type="match status" value="1"/>
</dbReference>
<keyword evidence="4 5" id="KW-0472">Membrane</keyword>
<dbReference type="Proteomes" id="UP000324298">
    <property type="component" value="Unassembled WGS sequence"/>
</dbReference>
<dbReference type="InterPro" id="IPR003825">
    <property type="entry name" value="Colicin-V_CvpA"/>
</dbReference>